<evidence type="ECO:0000256" key="3">
    <source>
        <dbReference type="ARBA" id="ARBA00005208"/>
    </source>
</evidence>
<evidence type="ECO:0000256" key="11">
    <source>
        <dbReference type="ARBA" id="ARBA00022842"/>
    </source>
</evidence>
<keyword evidence="13 20" id="KW-0573">Peptidoglycan synthesis</keyword>
<keyword evidence="10 20" id="KW-0677">Repeat</keyword>
<evidence type="ECO:0000313" key="23">
    <source>
        <dbReference type="Proteomes" id="UP001185012"/>
    </source>
</evidence>
<evidence type="ECO:0000256" key="7">
    <source>
        <dbReference type="ARBA" id="ARBA00022679"/>
    </source>
</evidence>
<dbReference type="RefSeq" id="WP_309867919.1">
    <property type="nucleotide sequence ID" value="NZ_JAVDQG010000007.1"/>
</dbReference>
<dbReference type="PANTHER" id="PTHR43584">
    <property type="entry name" value="NUCLEOTIDYL TRANSFERASE"/>
    <property type="match status" value="1"/>
</dbReference>
<gene>
    <name evidence="20" type="primary">glmU</name>
    <name evidence="22" type="ORF">JOE21_003122</name>
</gene>
<evidence type="ECO:0000259" key="21">
    <source>
        <dbReference type="Pfam" id="PF00483"/>
    </source>
</evidence>
<dbReference type="EC" id="2.3.1.157" evidence="20"/>
<feature type="binding site" evidence="20">
    <location>
        <position position="155"/>
    </location>
    <ligand>
        <name>UDP-N-acetyl-alpha-D-glucosamine</name>
        <dbReference type="ChEBI" id="CHEBI:57705"/>
    </ligand>
</feature>
<feature type="binding site" evidence="20">
    <location>
        <position position="228"/>
    </location>
    <ligand>
        <name>Mg(2+)</name>
        <dbReference type="ChEBI" id="CHEBI:18420"/>
    </ligand>
</feature>
<dbReference type="Pfam" id="PF00483">
    <property type="entry name" value="NTP_transferase"/>
    <property type="match status" value="1"/>
</dbReference>
<keyword evidence="12 20" id="KW-0133">Cell shape</keyword>
<accession>A0ABU1ITL0</accession>
<dbReference type="Proteomes" id="UP001185012">
    <property type="component" value="Unassembled WGS sequence"/>
</dbReference>
<keyword evidence="15 20" id="KW-0012">Acyltransferase</keyword>
<feature type="domain" description="Nucleotidyl transferase" evidence="21">
    <location>
        <begin position="6"/>
        <end position="218"/>
    </location>
</feature>
<comment type="pathway">
    <text evidence="3 20">Nucleotide-sugar biosynthesis; UDP-N-acetyl-alpha-D-glucosamine biosynthesis; UDP-N-acetyl-alpha-D-glucosamine from N-acetyl-alpha-D-glucosamine 1-phosphate: step 1/1.</text>
</comment>
<feature type="binding site" evidence="20">
    <location>
        <position position="377"/>
    </location>
    <ligand>
        <name>UDP-N-acetyl-alpha-D-glucosamine</name>
        <dbReference type="ChEBI" id="CHEBI:57705"/>
    </ligand>
</feature>
<dbReference type="CDD" id="cd03353">
    <property type="entry name" value="LbH_GlmU_C"/>
    <property type="match status" value="1"/>
</dbReference>
<name>A0ABU1ITL0_9BACL</name>
<evidence type="ECO:0000256" key="19">
    <source>
        <dbReference type="ARBA" id="ARBA00049628"/>
    </source>
</evidence>
<evidence type="ECO:0000256" key="18">
    <source>
        <dbReference type="ARBA" id="ARBA00048493"/>
    </source>
</evidence>
<feature type="binding site" evidence="20">
    <location>
        <position position="23"/>
    </location>
    <ligand>
        <name>UDP-N-acetyl-alpha-D-glucosamine</name>
        <dbReference type="ChEBI" id="CHEBI:57705"/>
    </ligand>
</feature>
<keyword evidence="14 20" id="KW-0511">Multifunctional enzyme</keyword>
<dbReference type="EC" id="2.7.7.23" evidence="20"/>
<proteinExistence type="inferred from homology"/>
<comment type="pathway">
    <text evidence="20">Bacterial outer membrane biogenesis; LPS lipid A biosynthesis.</text>
</comment>
<evidence type="ECO:0000256" key="8">
    <source>
        <dbReference type="ARBA" id="ARBA00022695"/>
    </source>
</evidence>
<feature type="binding site" evidence="20">
    <location>
        <begin position="78"/>
        <end position="79"/>
    </location>
    <ligand>
        <name>UDP-N-acetyl-alpha-D-glucosamine</name>
        <dbReference type="ChEBI" id="CHEBI:57705"/>
    </ligand>
</feature>
<dbReference type="InterPro" id="IPR029044">
    <property type="entry name" value="Nucleotide-diphossugar_trans"/>
</dbReference>
<dbReference type="PROSITE" id="PS00101">
    <property type="entry name" value="HEXAPEP_TRANSFERASES"/>
    <property type="match status" value="1"/>
</dbReference>
<dbReference type="InterPro" id="IPR038009">
    <property type="entry name" value="GlmU_C_LbH"/>
</dbReference>
<evidence type="ECO:0000256" key="16">
    <source>
        <dbReference type="ARBA" id="ARBA00023316"/>
    </source>
</evidence>
<keyword evidence="7 20" id="KW-0808">Transferase</keyword>
<evidence type="ECO:0000256" key="4">
    <source>
        <dbReference type="ARBA" id="ARBA00007707"/>
    </source>
</evidence>
<feature type="binding site" evidence="20">
    <location>
        <begin position="9"/>
        <end position="12"/>
    </location>
    <ligand>
        <name>UDP-N-acetyl-alpha-D-glucosamine</name>
        <dbReference type="ChEBI" id="CHEBI:57705"/>
    </ligand>
</feature>
<feature type="region of interest" description="Pyrophosphorylase" evidence="20">
    <location>
        <begin position="1"/>
        <end position="230"/>
    </location>
</feature>
<dbReference type="InterPro" id="IPR001451">
    <property type="entry name" value="Hexapep"/>
</dbReference>
<keyword evidence="9 20" id="KW-0479">Metal-binding</keyword>
<evidence type="ECO:0000256" key="5">
    <source>
        <dbReference type="ARBA" id="ARBA00007947"/>
    </source>
</evidence>
<evidence type="ECO:0000256" key="17">
    <source>
        <dbReference type="ARBA" id="ARBA00048247"/>
    </source>
</evidence>
<dbReference type="InterPro" id="IPR018357">
    <property type="entry name" value="Hexapep_transf_CS"/>
</dbReference>
<evidence type="ECO:0000256" key="13">
    <source>
        <dbReference type="ARBA" id="ARBA00022984"/>
    </source>
</evidence>
<evidence type="ECO:0000256" key="2">
    <source>
        <dbReference type="ARBA" id="ARBA00005166"/>
    </source>
</evidence>
<feature type="binding site" evidence="20">
    <location>
        <position position="73"/>
    </location>
    <ligand>
        <name>UDP-N-acetyl-alpha-D-glucosamine</name>
        <dbReference type="ChEBI" id="CHEBI:57705"/>
    </ligand>
</feature>
<comment type="caution">
    <text evidence="20">Lacks conserved residue(s) required for the propagation of feature annotation.</text>
</comment>
<keyword evidence="16 20" id="KW-0961">Cell wall biogenesis/degradation</keyword>
<feature type="binding site" evidence="20">
    <location>
        <position position="423"/>
    </location>
    <ligand>
        <name>acetyl-CoA</name>
        <dbReference type="ChEBI" id="CHEBI:57288"/>
    </ligand>
</feature>
<dbReference type="Gene3D" id="3.90.550.10">
    <property type="entry name" value="Spore Coat Polysaccharide Biosynthesis Protein SpsA, Chain A"/>
    <property type="match status" value="1"/>
</dbReference>
<comment type="function">
    <text evidence="19 20">Catalyzes the last two sequential reactions in the de novo biosynthetic pathway for UDP-N-acetylglucosamine (UDP-GlcNAc). The C-terminal domain catalyzes the transfer of acetyl group from acetyl coenzyme A to glucosamine-1-phosphate (GlcN-1-P) to produce N-acetylglucosamine-1-phosphate (GlcNAc-1-P), which is converted into UDP-GlcNAc by the transfer of uridine 5-monophosphate (from uridine 5-triphosphate), a reaction catalyzed by the N-terminal domain.</text>
</comment>
<dbReference type="InterPro" id="IPR005835">
    <property type="entry name" value="NTP_transferase_dom"/>
</dbReference>
<dbReference type="InterPro" id="IPR005882">
    <property type="entry name" value="Bifunctional_GlmU"/>
</dbReference>
<feature type="active site" description="Proton acceptor" evidence="20">
    <location>
        <position position="363"/>
    </location>
</feature>
<comment type="similarity">
    <text evidence="4 20">In the C-terminal section; belongs to the transferase hexapeptide repeat family.</text>
</comment>
<feature type="binding site" evidence="20">
    <location>
        <position position="351"/>
    </location>
    <ligand>
        <name>UDP-N-acetyl-alpha-D-glucosamine</name>
        <dbReference type="ChEBI" id="CHEBI:57705"/>
    </ligand>
</feature>
<keyword evidence="6 20" id="KW-0963">Cytoplasm</keyword>
<feature type="region of interest" description="N-acetyltransferase" evidence="20">
    <location>
        <begin position="252"/>
        <end position="460"/>
    </location>
</feature>
<comment type="subunit">
    <text evidence="20">Homotrimer.</text>
</comment>
<dbReference type="SUPFAM" id="SSF51161">
    <property type="entry name" value="Trimeric LpxA-like enzymes"/>
    <property type="match status" value="1"/>
</dbReference>
<comment type="catalytic activity">
    <reaction evidence="17 20">
        <text>alpha-D-glucosamine 1-phosphate + acetyl-CoA = N-acetyl-alpha-D-glucosamine 1-phosphate + CoA + H(+)</text>
        <dbReference type="Rhea" id="RHEA:13725"/>
        <dbReference type="ChEBI" id="CHEBI:15378"/>
        <dbReference type="ChEBI" id="CHEBI:57287"/>
        <dbReference type="ChEBI" id="CHEBI:57288"/>
        <dbReference type="ChEBI" id="CHEBI:57776"/>
        <dbReference type="ChEBI" id="CHEBI:58516"/>
        <dbReference type="EC" id="2.3.1.157"/>
    </reaction>
</comment>
<evidence type="ECO:0000256" key="6">
    <source>
        <dbReference type="ARBA" id="ARBA00022490"/>
    </source>
</evidence>
<dbReference type="CDD" id="cd02540">
    <property type="entry name" value="GT2_GlmU_N_bac"/>
    <property type="match status" value="1"/>
</dbReference>
<evidence type="ECO:0000256" key="10">
    <source>
        <dbReference type="ARBA" id="ARBA00022737"/>
    </source>
</evidence>
<evidence type="ECO:0000256" key="9">
    <source>
        <dbReference type="ARBA" id="ARBA00022723"/>
    </source>
</evidence>
<dbReference type="HAMAP" id="MF_01631">
    <property type="entry name" value="GlmU"/>
    <property type="match status" value="1"/>
</dbReference>
<evidence type="ECO:0000256" key="20">
    <source>
        <dbReference type="HAMAP-Rule" id="MF_01631"/>
    </source>
</evidence>
<dbReference type="InterPro" id="IPR011004">
    <property type="entry name" value="Trimer_LpxA-like_sf"/>
</dbReference>
<feature type="binding site" evidence="20">
    <location>
        <position position="333"/>
    </location>
    <ligand>
        <name>UDP-N-acetyl-alpha-D-glucosamine</name>
        <dbReference type="ChEBI" id="CHEBI:57705"/>
    </ligand>
</feature>
<evidence type="ECO:0000256" key="12">
    <source>
        <dbReference type="ARBA" id="ARBA00022960"/>
    </source>
</evidence>
<keyword evidence="8 20" id="KW-0548">Nucleotidyltransferase</keyword>
<feature type="binding site" evidence="20">
    <location>
        <position position="228"/>
    </location>
    <ligand>
        <name>UDP-N-acetyl-alpha-D-glucosamine</name>
        <dbReference type="ChEBI" id="CHEBI:57705"/>
    </ligand>
</feature>
<sequence length="460" mass="49872">MEKMYAVVLAAGKGTRMKSRKHKVLHPVCGKPIIDHIVDTLEKIGVAETVVVIGHDAESVQGHLGDRVKFARQEEQLGTAHAVMQAEAFLSDAEGTTLVLNGDHPLFTADTLSKLVEAHRKNRSAATILTADLPNPAGYGRVIRREDGHVVRVVEHKDATPAEREITEVNTGTFCFDNRKLWKALSQVDNNNAQGEYYLPDVIHVLGSQSEAVGAQQMEDHEEAQGINNRVQLAQAEQIMRQRILEQLMMDGVTVVDPAATYIDADVTIGADTVIEPGTILRGNTRIGEGCVIGPNTDLTDVEVGTEAVIRQSVIQKSRVDDHVAVGPFAYIRPGSHLEEQSKVGCFVDMKKARLGKGSKVSHLGYVGDADVGEDVNVGCGALTVNYDGFHKHRTIIEDGAFIGCNVNLIAPVTVGKGAYVAAGSTVTDDVPAEALAIARERQTTKREYVRKLNQKLKND</sequence>
<comment type="caution">
    <text evidence="22">The sequence shown here is derived from an EMBL/GenBank/DDBJ whole genome shotgun (WGS) entry which is preliminary data.</text>
</comment>
<evidence type="ECO:0000256" key="1">
    <source>
        <dbReference type="ARBA" id="ARBA00004496"/>
    </source>
</evidence>
<dbReference type="InterPro" id="IPR050065">
    <property type="entry name" value="GlmU-like"/>
</dbReference>
<comment type="cofactor">
    <cofactor evidence="20">
        <name>Mg(2+)</name>
        <dbReference type="ChEBI" id="CHEBI:18420"/>
    </cofactor>
    <text evidence="20">Binds 1 Mg(2+) ion per subunit.</text>
</comment>
<comment type="subcellular location">
    <subcellularLocation>
        <location evidence="1 20">Cytoplasm</location>
    </subcellularLocation>
</comment>
<feature type="binding site" evidence="20">
    <location>
        <position position="170"/>
    </location>
    <ligand>
        <name>UDP-N-acetyl-alpha-D-glucosamine</name>
        <dbReference type="ChEBI" id="CHEBI:57705"/>
    </ligand>
</feature>
<dbReference type="EMBL" id="JAVDQG010000007">
    <property type="protein sequence ID" value="MDR6227110.1"/>
    <property type="molecule type" value="Genomic_DNA"/>
</dbReference>
<evidence type="ECO:0000256" key="14">
    <source>
        <dbReference type="ARBA" id="ARBA00023268"/>
    </source>
</evidence>
<feature type="region of interest" description="Linker" evidence="20">
    <location>
        <begin position="231"/>
        <end position="251"/>
    </location>
</feature>
<dbReference type="SUPFAM" id="SSF53448">
    <property type="entry name" value="Nucleotide-diphospho-sugar transferases"/>
    <property type="match status" value="1"/>
</dbReference>
<dbReference type="PANTHER" id="PTHR43584:SF3">
    <property type="entry name" value="BIFUNCTIONAL PROTEIN GLMU"/>
    <property type="match status" value="1"/>
</dbReference>
<dbReference type="NCBIfam" id="NF010934">
    <property type="entry name" value="PRK14354.1"/>
    <property type="match status" value="1"/>
</dbReference>
<comment type="catalytic activity">
    <reaction evidence="18 20">
        <text>N-acetyl-alpha-D-glucosamine 1-phosphate + UTP + H(+) = UDP-N-acetyl-alpha-D-glucosamine + diphosphate</text>
        <dbReference type="Rhea" id="RHEA:13509"/>
        <dbReference type="ChEBI" id="CHEBI:15378"/>
        <dbReference type="ChEBI" id="CHEBI:33019"/>
        <dbReference type="ChEBI" id="CHEBI:46398"/>
        <dbReference type="ChEBI" id="CHEBI:57705"/>
        <dbReference type="ChEBI" id="CHEBI:57776"/>
        <dbReference type="EC" id="2.7.7.23"/>
    </reaction>
</comment>
<evidence type="ECO:0000256" key="15">
    <source>
        <dbReference type="ARBA" id="ARBA00023315"/>
    </source>
</evidence>
<dbReference type="NCBIfam" id="TIGR01173">
    <property type="entry name" value="glmU"/>
    <property type="match status" value="1"/>
</dbReference>
<evidence type="ECO:0000313" key="22">
    <source>
        <dbReference type="EMBL" id="MDR6227110.1"/>
    </source>
</evidence>
<feature type="binding site" evidence="20">
    <location>
        <position position="366"/>
    </location>
    <ligand>
        <name>UDP-N-acetyl-alpha-D-glucosamine</name>
        <dbReference type="ChEBI" id="CHEBI:57705"/>
    </ligand>
</feature>
<keyword evidence="11 20" id="KW-0460">Magnesium</keyword>
<dbReference type="GO" id="GO:0003977">
    <property type="term" value="F:UDP-N-acetylglucosamine diphosphorylase activity"/>
    <property type="evidence" value="ECO:0007669"/>
    <property type="project" value="UniProtKB-EC"/>
</dbReference>
<feature type="binding site" evidence="20">
    <location>
        <begin position="386"/>
        <end position="387"/>
    </location>
    <ligand>
        <name>acetyl-CoA</name>
        <dbReference type="ChEBI" id="CHEBI:57288"/>
    </ligand>
</feature>
<keyword evidence="23" id="KW-1185">Reference proteome</keyword>
<comment type="pathway">
    <text evidence="2 20">Nucleotide-sugar biosynthesis; UDP-N-acetyl-alpha-D-glucosamine biosynthesis; N-acetyl-alpha-D-glucosamine 1-phosphate from alpha-D-glucosamine 6-phosphate (route II): step 2/2.</text>
</comment>
<feature type="binding site" evidence="20">
    <location>
        <position position="103"/>
    </location>
    <ligand>
        <name>Mg(2+)</name>
        <dbReference type="ChEBI" id="CHEBI:18420"/>
    </ligand>
</feature>
<dbReference type="Gene3D" id="2.160.10.10">
    <property type="entry name" value="Hexapeptide repeat proteins"/>
    <property type="match status" value="1"/>
</dbReference>
<dbReference type="GO" id="GO:0019134">
    <property type="term" value="F:glucosamine-1-phosphate N-acetyltransferase activity"/>
    <property type="evidence" value="ECO:0007669"/>
    <property type="project" value="UniProtKB-EC"/>
</dbReference>
<protein>
    <recommendedName>
        <fullName evidence="20">Bifunctional protein GlmU</fullName>
    </recommendedName>
    <domain>
        <recommendedName>
            <fullName evidence="20">UDP-N-acetylglucosamine pyrophosphorylase</fullName>
            <ecNumber evidence="20">2.7.7.23</ecNumber>
        </recommendedName>
        <alternativeName>
            <fullName evidence="20">N-acetylglucosamine-1-phosphate uridyltransferase</fullName>
        </alternativeName>
    </domain>
    <domain>
        <recommendedName>
            <fullName evidence="20">Glucosamine-1-phosphate N-acetyltransferase</fullName>
            <ecNumber evidence="20">2.3.1.157</ecNumber>
        </recommendedName>
    </domain>
</protein>
<organism evidence="22 23">
    <name type="scientific">Desmospora profundinema</name>
    <dbReference type="NCBI Taxonomy" id="1571184"/>
    <lineage>
        <taxon>Bacteria</taxon>
        <taxon>Bacillati</taxon>
        <taxon>Bacillota</taxon>
        <taxon>Bacilli</taxon>
        <taxon>Bacillales</taxon>
        <taxon>Thermoactinomycetaceae</taxon>
        <taxon>Desmospora</taxon>
    </lineage>
</organism>
<dbReference type="Pfam" id="PF00132">
    <property type="entry name" value="Hexapep"/>
    <property type="match status" value="2"/>
</dbReference>
<feature type="binding site" evidence="20">
    <location>
        <position position="440"/>
    </location>
    <ligand>
        <name>acetyl-CoA</name>
        <dbReference type="ChEBI" id="CHEBI:57288"/>
    </ligand>
</feature>
<feature type="binding site" evidence="20">
    <location>
        <position position="140"/>
    </location>
    <ligand>
        <name>UDP-N-acetyl-alpha-D-glucosamine</name>
        <dbReference type="ChEBI" id="CHEBI:57705"/>
    </ligand>
</feature>
<comment type="similarity">
    <text evidence="5 20">In the N-terminal section; belongs to the N-acetylglucosamine-1-phosphate uridyltransferase family.</text>
</comment>
<reference evidence="22 23" key="1">
    <citation type="submission" date="2023-07" db="EMBL/GenBank/DDBJ databases">
        <title>Genomic Encyclopedia of Type Strains, Phase IV (KMG-IV): sequencing the most valuable type-strain genomes for metagenomic binning, comparative biology and taxonomic classification.</title>
        <authorList>
            <person name="Goeker M."/>
        </authorList>
    </citation>
    <scope>NUCLEOTIDE SEQUENCE [LARGE SCALE GENOMIC DNA]</scope>
    <source>
        <strain evidence="22 23">DSM 45903</strain>
    </source>
</reference>